<dbReference type="PROSITE" id="PS50878">
    <property type="entry name" value="RT_POL"/>
    <property type="match status" value="1"/>
</dbReference>
<dbReference type="InterPro" id="IPR043128">
    <property type="entry name" value="Rev_trsase/Diguanyl_cyclase"/>
</dbReference>
<dbReference type="InterPro" id="IPR000477">
    <property type="entry name" value="RT_dom"/>
</dbReference>
<dbReference type="Pfam" id="PF17919">
    <property type="entry name" value="RT_RNaseH_2"/>
    <property type="match status" value="1"/>
</dbReference>
<dbReference type="InterPro" id="IPR043502">
    <property type="entry name" value="DNA/RNA_pol_sf"/>
</dbReference>
<organism evidence="2 3">
    <name type="scientific">Momordica charantia</name>
    <name type="common">Bitter gourd</name>
    <name type="synonym">Balsam pear</name>
    <dbReference type="NCBI Taxonomy" id="3673"/>
    <lineage>
        <taxon>Eukaryota</taxon>
        <taxon>Viridiplantae</taxon>
        <taxon>Streptophyta</taxon>
        <taxon>Embryophyta</taxon>
        <taxon>Tracheophyta</taxon>
        <taxon>Spermatophyta</taxon>
        <taxon>Magnoliopsida</taxon>
        <taxon>eudicotyledons</taxon>
        <taxon>Gunneridae</taxon>
        <taxon>Pentapetalae</taxon>
        <taxon>rosids</taxon>
        <taxon>fabids</taxon>
        <taxon>Cucurbitales</taxon>
        <taxon>Cucurbitaceae</taxon>
        <taxon>Momordiceae</taxon>
        <taxon>Momordica</taxon>
    </lineage>
</organism>
<dbReference type="FunFam" id="3.30.70.270:FF:000063">
    <property type="entry name" value="Zinc knuckle domaincontaining protein"/>
    <property type="match status" value="1"/>
</dbReference>
<dbReference type="GeneID" id="111023589"/>
<keyword evidence="2" id="KW-1185">Reference proteome</keyword>
<dbReference type="InterPro" id="IPR036397">
    <property type="entry name" value="RNaseH_sf"/>
</dbReference>
<dbReference type="InterPro" id="IPR041577">
    <property type="entry name" value="RT_RNaseH_2"/>
</dbReference>
<dbReference type="AlphaFoldDB" id="A0A6J1DUH5"/>
<evidence type="ECO:0000313" key="3">
    <source>
        <dbReference type="RefSeq" id="XP_022156749.1"/>
    </source>
</evidence>
<gene>
    <name evidence="3" type="primary">LOC111023589</name>
</gene>
<name>A0A6J1DUH5_MOMCH</name>
<dbReference type="CDD" id="cd09279">
    <property type="entry name" value="RNase_HI_like"/>
    <property type="match status" value="1"/>
</dbReference>
<feature type="domain" description="Reverse transcriptase" evidence="1">
    <location>
        <begin position="1"/>
        <end position="67"/>
    </location>
</feature>
<accession>A0A6J1DUH5</accession>
<dbReference type="GO" id="GO:0004523">
    <property type="term" value="F:RNA-DNA hybrid ribonuclease activity"/>
    <property type="evidence" value="ECO:0007669"/>
    <property type="project" value="InterPro"/>
</dbReference>
<proteinExistence type="predicted"/>
<dbReference type="OrthoDB" id="101614at2759"/>
<dbReference type="InterPro" id="IPR002156">
    <property type="entry name" value="RNaseH_domain"/>
</dbReference>
<evidence type="ECO:0000313" key="2">
    <source>
        <dbReference type="Proteomes" id="UP000504603"/>
    </source>
</evidence>
<evidence type="ECO:0000259" key="1">
    <source>
        <dbReference type="PROSITE" id="PS50878"/>
    </source>
</evidence>
<dbReference type="PANTHER" id="PTHR48475">
    <property type="entry name" value="RIBONUCLEASE H"/>
    <property type="match status" value="1"/>
</dbReference>
<sequence>MVTIFHDLMNKEIEVYVDDMIVKSKQGEEHTTILRKLFDRSRKFKLKLNPNKCIFMATTGKLLGFVVSQEGIKVDPDKVKAILEMASPQTQKEVRGFLGRLNYIARFISHLTATCEPIFKLLHKNNDGVWSEDCQVAFDKIKQYLQYPSVLVPPAQGRPLILYRTMTENLMGCVLRQHDDSSSKEQAIKGSALADYLAQQPINDYEPVKFDFPDEYISTITASEESLDPQTWTMMFNGASNELGHGIGAILISPKGELYPLTARLCFDCTHNMAEYEACSMGVQAAIDMKVKKLKVFGDSMLVIHQLGGEWETRDTKLLPYKQLITELSQEFKEISFDYFPRENNQVTDALAILAVMSNLELNEDVRPIKVGRRDVSASCMSIEEEPDGNPWFRDIYIKSKEYPPNASENDNRSLYKLAMKFFLKWRDIVQEKP</sequence>
<dbReference type="Gene3D" id="3.30.420.10">
    <property type="entry name" value="Ribonuclease H-like superfamily/Ribonuclease H"/>
    <property type="match status" value="1"/>
</dbReference>
<dbReference type="Gene3D" id="3.30.70.270">
    <property type="match status" value="2"/>
</dbReference>
<dbReference type="Proteomes" id="UP000504603">
    <property type="component" value="Unplaced"/>
</dbReference>
<protein>
    <submittedName>
        <fullName evidence="3">Uncharacterized protein LOC111023589</fullName>
    </submittedName>
</protein>
<dbReference type="PANTHER" id="PTHR48475:SF1">
    <property type="entry name" value="RNASE H TYPE-1 DOMAIN-CONTAINING PROTEIN"/>
    <property type="match status" value="1"/>
</dbReference>
<reference evidence="3" key="1">
    <citation type="submission" date="2025-08" db="UniProtKB">
        <authorList>
            <consortium name="RefSeq"/>
        </authorList>
    </citation>
    <scope>IDENTIFICATION</scope>
    <source>
        <strain evidence="3">OHB3-1</strain>
    </source>
</reference>
<dbReference type="KEGG" id="mcha:111023589"/>
<dbReference type="RefSeq" id="XP_022156749.1">
    <property type="nucleotide sequence ID" value="XM_022301057.1"/>
</dbReference>
<dbReference type="SUPFAM" id="SSF56672">
    <property type="entry name" value="DNA/RNA polymerases"/>
    <property type="match status" value="1"/>
</dbReference>
<dbReference type="Pfam" id="PF13456">
    <property type="entry name" value="RVT_3"/>
    <property type="match status" value="1"/>
</dbReference>
<dbReference type="GO" id="GO:0003676">
    <property type="term" value="F:nucleic acid binding"/>
    <property type="evidence" value="ECO:0007669"/>
    <property type="project" value="InterPro"/>
</dbReference>
<dbReference type="Pfam" id="PF00078">
    <property type="entry name" value="RVT_1"/>
    <property type="match status" value="1"/>
</dbReference>